<dbReference type="PANTHER" id="PTHR40980:SF4">
    <property type="entry name" value="TONB-DEPENDENT RECEPTOR-LIKE BETA-BARREL DOMAIN-CONTAINING PROTEIN"/>
    <property type="match status" value="1"/>
</dbReference>
<name>A0ABP3QCN0_9PROT</name>
<dbReference type="InterPro" id="IPR036942">
    <property type="entry name" value="Beta-barrel_TonB_sf"/>
</dbReference>
<keyword evidence="3 5" id="KW-0472">Membrane</keyword>
<feature type="domain" description="TonB-dependent receptor plug" evidence="8">
    <location>
        <begin position="49"/>
        <end position="160"/>
    </location>
</feature>
<dbReference type="PROSITE" id="PS00430">
    <property type="entry name" value="TONB_DEPENDENT_REC_1"/>
    <property type="match status" value="1"/>
</dbReference>
<dbReference type="Pfam" id="PF00593">
    <property type="entry name" value="TonB_dep_Rec_b-barrel"/>
    <property type="match status" value="1"/>
</dbReference>
<evidence type="ECO:0000259" key="7">
    <source>
        <dbReference type="Pfam" id="PF00593"/>
    </source>
</evidence>
<comment type="subcellular location">
    <subcellularLocation>
        <location evidence="1 5">Cell outer membrane</location>
    </subcellularLocation>
</comment>
<keyword evidence="9" id="KW-0675">Receptor</keyword>
<keyword evidence="4" id="KW-0998">Cell outer membrane</keyword>
<comment type="similarity">
    <text evidence="5">Belongs to the TonB-dependent receptor family.</text>
</comment>
<evidence type="ECO:0000256" key="4">
    <source>
        <dbReference type="ARBA" id="ARBA00023237"/>
    </source>
</evidence>
<proteinExistence type="inferred from homology"/>
<keyword evidence="5" id="KW-0798">TonB box</keyword>
<feature type="domain" description="TonB-dependent receptor-like beta-barrel" evidence="7">
    <location>
        <begin position="520"/>
        <end position="830"/>
    </location>
</feature>
<dbReference type="InterPro" id="IPR000531">
    <property type="entry name" value="Beta-barrel_TonB"/>
</dbReference>
<keyword evidence="10" id="KW-1185">Reference proteome</keyword>
<dbReference type="PANTHER" id="PTHR40980">
    <property type="entry name" value="PLUG DOMAIN-CONTAINING PROTEIN"/>
    <property type="match status" value="1"/>
</dbReference>
<evidence type="ECO:0000313" key="9">
    <source>
        <dbReference type="EMBL" id="GAA0584374.1"/>
    </source>
</evidence>
<evidence type="ECO:0000313" key="10">
    <source>
        <dbReference type="Proteomes" id="UP001499951"/>
    </source>
</evidence>
<dbReference type="InterPro" id="IPR012910">
    <property type="entry name" value="Plug_dom"/>
</dbReference>
<feature type="chain" id="PRO_5046260100" evidence="6">
    <location>
        <begin position="25"/>
        <end position="863"/>
    </location>
</feature>
<dbReference type="InterPro" id="IPR037066">
    <property type="entry name" value="Plug_dom_sf"/>
</dbReference>
<protein>
    <submittedName>
        <fullName evidence="9">TonB-dependent receptor</fullName>
    </submittedName>
</protein>
<dbReference type="Proteomes" id="UP001499951">
    <property type="component" value="Unassembled WGS sequence"/>
</dbReference>
<accession>A0ABP3QCN0</accession>
<feature type="signal peptide" evidence="6">
    <location>
        <begin position="1"/>
        <end position="24"/>
    </location>
</feature>
<dbReference type="Gene3D" id="2.40.170.20">
    <property type="entry name" value="TonB-dependent receptor, beta-barrel domain"/>
    <property type="match status" value="1"/>
</dbReference>
<keyword evidence="2 6" id="KW-0732">Signal</keyword>
<evidence type="ECO:0000256" key="5">
    <source>
        <dbReference type="RuleBase" id="RU003357"/>
    </source>
</evidence>
<dbReference type="InterPro" id="IPR010916">
    <property type="entry name" value="TonB_box_CS"/>
</dbReference>
<organism evidence="9 10">
    <name type="scientific">Rhizomicrobium electricum</name>
    <dbReference type="NCBI Taxonomy" id="480070"/>
    <lineage>
        <taxon>Bacteria</taxon>
        <taxon>Pseudomonadati</taxon>
        <taxon>Pseudomonadota</taxon>
        <taxon>Alphaproteobacteria</taxon>
        <taxon>Micropepsales</taxon>
        <taxon>Micropepsaceae</taxon>
        <taxon>Rhizomicrobium</taxon>
    </lineage>
</organism>
<comment type="caution">
    <text evidence="9">The sequence shown here is derived from an EMBL/GenBank/DDBJ whole genome shotgun (WGS) entry which is preliminary data.</text>
</comment>
<evidence type="ECO:0000259" key="8">
    <source>
        <dbReference type="Pfam" id="PF07715"/>
    </source>
</evidence>
<reference evidence="10" key="1">
    <citation type="journal article" date="2019" name="Int. J. Syst. Evol. Microbiol.">
        <title>The Global Catalogue of Microorganisms (GCM) 10K type strain sequencing project: providing services to taxonomists for standard genome sequencing and annotation.</title>
        <authorList>
            <consortium name="The Broad Institute Genomics Platform"/>
            <consortium name="The Broad Institute Genome Sequencing Center for Infectious Disease"/>
            <person name="Wu L."/>
            <person name="Ma J."/>
        </authorList>
    </citation>
    <scope>NUCLEOTIDE SEQUENCE [LARGE SCALE GENOMIC DNA]</scope>
    <source>
        <strain evidence="10">JCM 15089</strain>
    </source>
</reference>
<evidence type="ECO:0000256" key="2">
    <source>
        <dbReference type="ARBA" id="ARBA00022729"/>
    </source>
</evidence>
<dbReference type="NCBIfam" id="TIGR01782">
    <property type="entry name" value="TonB-Xanth-Caul"/>
    <property type="match status" value="1"/>
</dbReference>
<dbReference type="RefSeq" id="WP_166929034.1">
    <property type="nucleotide sequence ID" value="NZ_BAAADD010000011.1"/>
</dbReference>
<dbReference type="EMBL" id="BAAADD010000011">
    <property type="protein sequence ID" value="GAA0584374.1"/>
    <property type="molecule type" value="Genomic_DNA"/>
</dbReference>
<evidence type="ECO:0000256" key="1">
    <source>
        <dbReference type="ARBA" id="ARBA00004442"/>
    </source>
</evidence>
<sequence length="863" mass="93906">MNLREMSRFLLGGCALIALSPAFAETSADFESVVVSASRFEDQARLQQRAALNIVNVQPAETMLKFPDVNAAESLSRMPGIALMSDTGEGRFVMIRGIDGNLNGTTYGGVVLLNTDPGGTYQGGGGRAVELDTIPGGAIDGIIVTKTGSPDHDAEGLGGTVELTPRTAANITEPFVDLSLGYGLEPAHDHGGPFNADIAIGGRFGIENGAVVMERGQSLGRVNPGFVSNPTPFSIVLDASWREDKRGFDDIEEDYINNPANPTSAAAKVYDDLQFRFYDAHRKRFGVGGEFDFTPNDEHRWYIRGNMFGYDEAIIKHHLIFNSLSGTASGNNVSASSDLTIKGTDVDQIVRNNVYAVGGEDDFHAFKLDYRVSYSRATLSTGRNYGTTFKGPTVAVTYDNIDSPNFPAMAVTDGTDINDPSLYKLSKFSNKKAKGADEEWAYSANVAVPVDFLSDKDEIKVGFSARLRDKTFYELPQSITLFGSKPVLATLSPLAADTSFYHGRYTNGPGLNMPALEGSSAITYGGFSVDNSTWFDADENIYAGYAMYTGEAGPWGVLAGVRVENTVAKYAFYDADSNGDNTVYTRMRHDYVDVFPTVQVRYSFADDLQARATYSTGIGRPGFAQVALGTSVNSDNNTITMGNPTLKPVTGSNFDLDIEYYLEDGGIIELGAFDKEFRNYIYTSSMTVAGDPRLPGATPVKLISYGNLDTSYARGLEFAYQQKFTFLPKPLDGFGFDGNVAYVTSSGSLRTGEAGHSLPGTSPVTMNAGLFYEACGLKLRFASQYIAHSLYQVGTDRSTDQFEDSRFTLDWTSSYDFTDNVTAYFNVKNITNAPLRIFLGAPNWVIQREFYDQTFEGGVRLKL</sequence>
<evidence type="ECO:0000256" key="3">
    <source>
        <dbReference type="ARBA" id="ARBA00023136"/>
    </source>
</evidence>
<evidence type="ECO:0000256" key="6">
    <source>
        <dbReference type="SAM" id="SignalP"/>
    </source>
</evidence>
<dbReference type="Pfam" id="PF07715">
    <property type="entry name" value="Plug"/>
    <property type="match status" value="1"/>
</dbReference>
<dbReference type="Gene3D" id="2.170.130.10">
    <property type="entry name" value="TonB-dependent receptor, plug domain"/>
    <property type="match status" value="1"/>
</dbReference>
<gene>
    <name evidence="9" type="ORF">GCM10008942_36610</name>
</gene>
<dbReference type="InterPro" id="IPR010104">
    <property type="entry name" value="TonB_rcpt_bac"/>
</dbReference>
<dbReference type="SUPFAM" id="SSF56935">
    <property type="entry name" value="Porins"/>
    <property type="match status" value="1"/>
</dbReference>